<evidence type="ECO:0000313" key="12">
    <source>
        <dbReference type="EMBL" id="OPJ85663.1"/>
    </source>
</evidence>
<dbReference type="GO" id="GO:0070536">
    <property type="term" value="P:protein K63-linked deubiquitination"/>
    <property type="evidence" value="ECO:0007669"/>
    <property type="project" value="TreeGrafter"/>
</dbReference>
<protein>
    <recommendedName>
        <fullName evidence="3">ubiquitinyl hydrolase 1</fullName>
        <ecNumber evidence="3">3.4.19.12</ecNumber>
    </recommendedName>
</protein>
<keyword evidence="9" id="KW-0788">Thiol protease</keyword>
<keyword evidence="10" id="KW-0862">Zinc</keyword>
<evidence type="ECO:0000313" key="13">
    <source>
        <dbReference type="Proteomes" id="UP000190648"/>
    </source>
</evidence>
<dbReference type="GO" id="GO:0005634">
    <property type="term" value="C:nucleus"/>
    <property type="evidence" value="ECO:0007669"/>
    <property type="project" value="TreeGrafter"/>
</dbReference>
<keyword evidence="7" id="KW-0833">Ubl conjugation pathway</keyword>
<dbReference type="AlphaFoldDB" id="A0A1V4KMP1"/>
<dbReference type="InterPro" id="IPR003323">
    <property type="entry name" value="OTU_dom"/>
</dbReference>
<dbReference type="GO" id="GO:0035871">
    <property type="term" value="P:protein K11-linked deubiquitination"/>
    <property type="evidence" value="ECO:0007669"/>
    <property type="project" value="TreeGrafter"/>
</dbReference>
<comment type="similarity">
    <text evidence="2">Belongs to the peptidase C64 family.</text>
</comment>
<evidence type="ECO:0000256" key="7">
    <source>
        <dbReference type="ARBA" id="ARBA00022786"/>
    </source>
</evidence>
<reference evidence="12 13" key="1">
    <citation type="submission" date="2016-02" db="EMBL/GenBank/DDBJ databases">
        <title>Band-tailed pigeon sequencing and assembly.</title>
        <authorList>
            <person name="Soares A.E."/>
            <person name="Novak B.J."/>
            <person name="Rice E.S."/>
            <person name="O'Connell B."/>
            <person name="Chang D."/>
            <person name="Weber S."/>
            <person name="Shapiro B."/>
        </authorList>
    </citation>
    <scope>NUCLEOTIDE SEQUENCE [LARGE SCALE GENOMIC DNA]</scope>
    <source>
        <strain evidence="12">BTP2013</strain>
        <tissue evidence="12">Blood</tissue>
    </source>
</reference>
<dbReference type="InterPro" id="IPR051346">
    <property type="entry name" value="OTU_Deubiquitinase"/>
</dbReference>
<comment type="caution">
    <text evidence="12">The sequence shown here is derived from an EMBL/GenBank/DDBJ whole genome shotgun (WGS) entry which is preliminary data.</text>
</comment>
<comment type="catalytic activity">
    <reaction evidence="1">
        <text>Thiol-dependent hydrolysis of ester, thioester, amide, peptide and isopeptide bonds formed by the C-terminal Gly of ubiquitin (a 76-residue protein attached to proteins as an intracellular targeting signal).</text>
        <dbReference type="EC" id="3.4.19.12"/>
    </reaction>
</comment>
<evidence type="ECO:0000256" key="5">
    <source>
        <dbReference type="ARBA" id="ARBA00022723"/>
    </source>
</evidence>
<keyword evidence="5" id="KW-0479">Metal-binding</keyword>
<evidence type="ECO:0000256" key="3">
    <source>
        <dbReference type="ARBA" id="ARBA00012759"/>
    </source>
</evidence>
<evidence type="ECO:0000256" key="9">
    <source>
        <dbReference type="ARBA" id="ARBA00022807"/>
    </source>
</evidence>
<keyword evidence="13" id="KW-1185">Reference proteome</keyword>
<evidence type="ECO:0000259" key="11">
    <source>
        <dbReference type="PROSITE" id="PS50802"/>
    </source>
</evidence>
<dbReference type="GO" id="GO:0005737">
    <property type="term" value="C:cytoplasm"/>
    <property type="evidence" value="ECO:0007669"/>
    <property type="project" value="TreeGrafter"/>
</dbReference>
<dbReference type="GO" id="GO:0070530">
    <property type="term" value="F:K63-linked polyubiquitin modification-dependent protein binding"/>
    <property type="evidence" value="ECO:0007669"/>
    <property type="project" value="TreeGrafter"/>
</dbReference>
<evidence type="ECO:0000256" key="4">
    <source>
        <dbReference type="ARBA" id="ARBA00022670"/>
    </source>
</evidence>
<dbReference type="PANTHER" id="PTHR13367:SF8">
    <property type="entry name" value="OTU DOMAIN-CONTAINING PROTEIN 7B"/>
    <property type="match status" value="1"/>
</dbReference>
<dbReference type="GO" id="GO:0004843">
    <property type="term" value="F:cysteine-type deubiquitinase activity"/>
    <property type="evidence" value="ECO:0007669"/>
    <property type="project" value="UniProtKB-EC"/>
</dbReference>
<evidence type="ECO:0000256" key="1">
    <source>
        <dbReference type="ARBA" id="ARBA00000707"/>
    </source>
</evidence>
<name>A0A1V4KMP1_PATFA</name>
<dbReference type="EC" id="3.4.19.12" evidence="3"/>
<keyword evidence="8" id="KW-0378">Hydrolase</keyword>
<evidence type="ECO:0000256" key="10">
    <source>
        <dbReference type="ARBA" id="ARBA00022833"/>
    </source>
</evidence>
<dbReference type="PROSITE" id="PS50802">
    <property type="entry name" value="OTU"/>
    <property type="match status" value="1"/>
</dbReference>
<feature type="domain" description="OTU" evidence="11">
    <location>
        <begin position="55"/>
        <end position="134"/>
    </location>
</feature>
<dbReference type="STRING" id="372326.A0A1V4KMP1"/>
<dbReference type="Proteomes" id="UP000190648">
    <property type="component" value="Unassembled WGS sequence"/>
</dbReference>
<accession>A0A1V4KMP1</accession>
<sequence length="134" mass="14906">MGSGLDKGAPGVCTRSSLRVPPCKLSRFPGSVLTPVVPPGRLNWWANVDPSCQRLLPLATTGDGNCLLHAASLGMWGFHDRDLMLRKSLHTLMDKGAEREALRRRWRWQQTQQNKEISEETIGLDEVTGSRDVN</sequence>
<organism evidence="12 13">
    <name type="scientific">Patagioenas fasciata monilis</name>
    <dbReference type="NCBI Taxonomy" id="372326"/>
    <lineage>
        <taxon>Eukaryota</taxon>
        <taxon>Metazoa</taxon>
        <taxon>Chordata</taxon>
        <taxon>Craniata</taxon>
        <taxon>Vertebrata</taxon>
        <taxon>Euteleostomi</taxon>
        <taxon>Archelosauria</taxon>
        <taxon>Archosauria</taxon>
        <taxon>Dinosauria</taxon>
        <taxon>Saurischia</taxon>
        <taxon>Theropoda</taxon>
        <taxon>Coelurosauria</taxon>
        <taxon>Aves</taxon>
        <taxon>Neognathae</taxon>
        <taxon>Neoaves</taxon>
        <taxon>Columbimorphae</taxon>
        <taxon>Columbiformes</taxon>
        <taxon>Columbidae</taxon>
        <taxon>Patagioenas</taxon>
    </lineage>
</organism>
<proteinExistence type="inferred from homology"/>
<dbReference type="PANTHER" id="PTHR13367">
    <property type="entry name" value="UBIQUITIN THIOESTERASE"/>
    <property type="match status" value="1"/>
</dbReference>
<keyword evidence="4" id="KW-0645">Protease</keyword>
<dbReference type="GO" id="GO:0071108">
    <property type="term" value="P:protein K48-linked deubiquitination"/>
    <property type="evidence" value="ECO:0007669"/>
    <property type="project" value="TreeGrafter"/>
</dbReference>
<evidence type="ECO:0000256" key="6">
    <source>
        <dbReference type="ARBA" id="ARBA00022771"/>
    </source>
</evidence>
<evidence type="ECO:0000256" key="2">
    <source>
        <dbReference type="ARBA" id="ARBA00005865"/>
    </source>
</evidence>
<dbReference type="GO" id="GO:0071947">
    <property type="term" value="P:protein deubiquitination involved in ubiquitin-dependent protein catabolic process"/>
    <property type="evidence" value="ECO:0007669"/>
    <property type="project" value="TreeGrafter"/>
</dbReference>
<dbReference type="EMBL" id="LSYS01002801">
    <property type="protein sequence ID" value="OPJ85663.1"/>
    <property type="molecule type" value="Genomic_DNA"/>
</dbReference>
<keyword evidence="6" id="KW-0863">Zinc-finger</keyword>
<evidence type="ECO:0000256" key="8">
    <source>
        <dbReference type="ARBA" id="ARBA00022801"/>
    </source>
</evidence>
<gene>
    <name evidence="12" type="ORF">AV530_009221</name>
</gene>
<dbReference type="GO" id="GO:0008270">
    <property type="term" value="F:zinc ion binding"/>
    <property type="evidence" value="ECO:0007669"/>
    <property type="project" value="UniProtKB-KW"/>
</dbReference>
<dbReference type="OrthoDB" id="10064699at2759"/>